<organism evidence="7 8">
    <name type="scientific">Marasmius tenuissimus</name>
    <dbReference type="NCBI Taxonomy" id="585030"/>
    <lineage>
        <taxon>Eukaryota</taxon>
        <taxon>Fungi</taxon>
        <taxon>Dikarya</taxon>
        <taxon>Basidiomycota</taxon>
        <taxon>Agaricomycotina</taxon>
        <taxon>Agaricomycetes</taxon>
        <taxon>Agaricomycetidae</taxon>
        <taxon>Agaricales</taxon>
        <taxon>Marasmiineae</taxon>
        <taxon>Marasmiaceae</taxon>
        <taxon>Marasmius</taxon>
    </lineage>
</organism>
<comment type="similarity">
    <text evidence="1 5">Belongs to the universal ribosomal protein uS5 family.</text>
</comment>
<evidence type="ECO:0000313" key="8">
    <source>
        <dbReference type="Proteomes" id="UP001437256"/>
    </source>
</evidence>
<dbReference type="Pfam" id="PF03719">
    <property type="entry name" value="Ribosomal_S5_C"/>
    <property type="match status" value="1"/>
</dbReference>
<dbReference type="PANTHER" id="PTHR48277:SF1">
    <property type="entry name" value="MITOCHONDRIAL RIBOSOMAL PROTEIN S5"/>
    <property type="match status" value="1"/>
</dbReference>
<reference evidence="7 8" key="1">
    <citation type="submission" date="2024-05" db="EMBL/GenBank/DDBJ databases">
        <title>A draft genome resource for the thread blight pathogen Marasmius tenuissimus strain MS-2.</title>
        <authorList>
            <person name="Yulfo-Soto G.E."/>
            <person name="Baruah I.K."/>
            <person name="Amoako-Attah I."/>
            <person name="Bukari Y."/>
            <person name="Meinhardt L.W."/>
            <person name="Bailey B.A."/>
            <person name="Cohen S.P."/>
        </authorList>
    </citation>
    <scope>NUCLEOTIDE SEQUENCE [LARGE SCALE GENOMIC DNA]</scope>
    <source>
        <strain evidence="7 8">MS-2</strain>
    </source>
</reference>
<dbReference type="InterPro" id="IPR005324">
    <property type="entry name" value="Ribosomal_uS5_C"/>
</dbReference>
<feature type="domain" description="S5 DRBM" evidence="6">
    <location>
        <begin position="340"/>
        <end position="403"/>
    </location>
</feature>
<dbReference type="Gene3D" id="3.30.230.10">
    <property type="match status" value="1"/>
</dbReference>
<evidence type="ECO:0000256" key="3">
    <source>
        <dbReference type="ARBA" id="ARBA00023274"/>
    </source>
</evidence>
<protein>
    <submittedName>
        <fullName evidence="7">28S ribosomal protein S5, mitochondrial</fullName>
    </submittedName>
</protein>
<dbReference type="Pfam" id="PF00333">
    <property type="entry name" value="Ribosomal_S5"/>
    <property type="match status" value="1"/>
</dbReference>
<name>A0ABR2ZTM5_9AGAR</name>
<dbReference type="GO" id="GO:0005840">
    <property type="term" value="C:ribosome"/>
    <property type="evidence" value="ECO:0007669"/>
    <property type="project" value="UniProtKB-KW"/>
</dbReference>
<dbReference type="InterPro" id="IPR020568">
    <property type="entry name" value="Ribosomal_Su5_D2-typ_SF"/>
</dbReference>
<dbReference type="InterPro" id="IPR013810">
    <property type="entry name" value="Ribosomal_uS5_N"/>
</dbReference>
<keyword evidence="2 4" id="KW-0689">Ribosomal protein</keyword>
<dbReference type="EMBL" id="JBBXMP010000062">
    <property type="protein sequence ID" value="KAL0064424.1"/>
    <property type="molecule type" value="Genomic_DNA"/>
</dbReference>
<dbReference type="PROSITE" id="PS00585">
    <property type="entry name" value="RIBOSOMAL_S5"/>
    <property type="match status" value="1"/>
</dbReference>
<dbReference type="PROSITE" id="PS50881">
    <property type="entry name" value="S5_DSRBD"/>
    <property type="match status" value="1"/>
</dbReference>
<evidence type="ECO:0000256" key="2">
    <source>
        <dbReference type="ARBA" id="ARBA00022980"/>
    </source>
</evidence>
<dbReference type="SUPFAM" id="SSF54768">
    <property type="entry name" value="dsRNA-binding domain-like"/>
    <property type="match status" value="1"/>
</dbReference>
<evidence type="ECO:0000256" key="1">
    <source>
        <dbReference type="ARBA" id="ARBA00008945"/>
    </source>
</evidence>
<evidence type="ECO:0000256" key="5">
    <source>
        <dbReference type="RuleBase" id="RU003823"/>
    </source>
</evidence>
<dbReference type="Gene3D" id="3.30.160.20">
    <property type="match status" value="1"/>
</dbReference>
<keyword evidence="8" id="KW-1185">Reference proteome</keyword>
<dbReference type="PANTHER" id="PTHR48277">
    <property type="entry name" value="MITOCHONDRIAL RIBOSOMAL PROTEIN S5"/>
    <property type="match status" value="1"/>
</dbReference>
<dbReference type="InterPro" id="IPR000851">
    <property type="entry name" value="Ribosomal_uS5"/>
</dbReference>
<dbReference type="InterPro" id="IPR018192">
    <property type="entry name" value="Ribosomal_uS5_N_CS"/>
</dbReference>
<evidence type="ECO:0000259" key="6">
    <source>
        <dbReference type="PROSITE" id="PS50881"/>
    </source>
</evidence>
<dbReference type="Proteomes" id="UP001437256">
    <property type="component" value="Unassembled WGS sequence"/>
</dbReference>
<dbReference type="InterPro" id="IPR014721">
    <property type="entry name" value="Ribsml_uS5_D2-typ_fold_subgr"/>
</dbReference>
<sequence length="519" mass="58285">MHRLSRQVASSTRLLRNKKASSLLQCRRHYVSPKLWSLPQSLSQGPYAEIYKLLRPDLKQEEAARIGAALLKSATNDLQFERAQMVLETNYPNLDQDALQAEITRLVESGETFESLLKAPESSTKNSDSAHPGLKTFTASSTEEFAQALESEEAQEAIVMLTREEREKFNDLAVGVMTKEVGETDFSSMRKIAELLSQYGFKLEITGKEDPHAADKAQYQQQTFMTEDEAELARRRAIAEANPLAQTDDGEARSPFPNLMSSDPLMDSRDVLDLPATPEHPYHNRVVVRNHTSMFHEAMALDGFDFDDPNWVPEKTDLSEEEVTLNESAGVSSSVATDKFYSFPLVQRWTTQQTGKGKIKHFQVFHVAGDGNGMLGLGIGMDEERENAFQKAKIDALRNMDYVDRFENRTIWTDMKSKFRSTQIIMRPRPTGFGLRCGPVMHQVLKAAGIKDISGKIWGSRNPVMIMQGLMKMLHRGHAPLGMGNGIGGKGKRLAKGSGMRTQFDVERDRGRKLVNLRK</sequence>
<gene>
    <name evidence="7" type="primary">MRPS5</name>
    <name evidence="7" type="ORF">AAF712_008588</name>
</gene>
<proteinExistence type="inferred from homology"/>
<comment type="caution">
    <text evidence="7">The sequence shown here is derived from an EMBL/GenBank/DDBJ whole genome shotgun (WGS) entry which is preliminary data.</text>
</comment>
<evidence type="ECO:0000256" key="4">
    <source>
        <dbReference type="PROSITE-ProRule" id="PRU00268"/>
    </source>
</evidence>
<dbReference type="SUPFAM" id="SSF54211">
    <property type="entry name" value="Ribosomal protein S5 domain 2-like"/>
    <property type="match status" value="1"/>
</dbReference>
<evidence type="ECO:0000313" key="7">
    <source>
        <dbReference type="EMBL" id="KAL0064424.1"/>
    </source>
</evidence>
<accession>A0ABR2ZTM5</accession>
<keyword evidence="3 4" id="KW-0687">Ribonucleoprotein</keyword>